<comment type="caution">
    <text evidence="2">The sequence shown here is derived from an EMBL/GenBank/DDBJ whole genome shotgun (WGS) entry which is preliminary data.</text>
</comment>
<accession>A0A813XCR4</accession>
<dbReference type="AlphaFoldDB" id="A0A813XCR4"/>
<feature type="compositionally biased region" description="Low complexity" evidence="1">
    <location>
        <begin position="153"/>
        <end position="170"/>
    </location>
</feature>
<feature type="region of interest" description="Disordered" evidence="1">
    <location>
        <begin position="153"/>
        <end position="187"/>
    </location>
</feature>
<feature type="compositionally biased region" description="Polar residues" evidence="1">
    <location>
        <begin position="319"/>
        <end position="328"/>
    </location>
</feature>
<feature type="compositionally biased region" description="Low complexity" evidence="1">
    <location>
        <begin position="304"/>
        <end position="318"/>
    </location>
</feature>
<feature type="compositionally biased region" description="Polar residues" evidence="1">
    <location>
        <begin position="113"/>
        <end position="128"/>
    </location>
</feature>
<reference evidence="2" key="1">
    <citation type="submission" date="2021-02" db="EMBL/GenBank/DDBJ databases">
        <authorList>
            <person name="Nowell W R."/>
        </authorList>
    </citation>
    <scope>NUCLEOTIDE SEQUENCE</scope>
</reference>
<feature type="region of interest" description="Disordered" evidence="1">
    <location>
        <begin position="64"/>
        <end position="93"/>
    </location>
</feature>
<name>A0A813XCR4_9BILA</name>
<dbReference type="EMBL" id="CAJNOL010000127">
    <property type="protein sequence ID" value="CAF0868745.1"/>
    <property type="molecule type" value="Genomic_DNA"/>
</dbReference>
<feature type="region of interest" description="Disordered" evidence="1">
    <location>
        <begin position="113"/>
        <end position="137"/>
    </location>
</feature>
<evidence type="ECO:0000313" key="3">
    <source>
        <dbReference type="Proteomes" id="UP000663870"/>
    </source>
</evidence>
<protein>
    <submittedName>
        <fullName evidence="2">Uncharacterized protein</fullName>
    </submittedName>
</protein>
<proteinExistence type="predicted"/>
<evidence type="ECO:0000313" key="2">
    <source>
        <dbReference type="EMBL" id="CAF0868745.1"/>
    </source>
</evidence>
<evidence type="ECO:0000256" key="1">
    <source>
        <dbReference type="SAM" id="MobiDB-lite"/>
    </source>
</evidence>
<dbReference type="Proteomes" id="UP000663870">
    <property type="component" value="Unassembled WGS sequence"/>
</dbReference>
<feature type="region of interest" description="Disordered" evidence="1">
    <location>
        <begin position="293"/>
        <end position="344"/>
    </location>
</feature>
<feature type="compositionally biased region" description="Polar residues" evidence="1">
    <location>
        <begin position="64"/>
        <end position="80"/>
    </location>
</feature>
<gene>
    <name evidence="2" type="ORF">JXQ802_LOCUS7572</name>
</gene>
<organism evidence="2 3">
    <name type="scientific">Rotaria sordida</name>
    <dbReference type="NCBI Taxonomy" id="392033"/>
    <lineage>
        <taxon>Eukaryota</taxon>
        <taxon>Metazoa</taxon>
        <taxon>Spiralia</taxon>
        <taxon>Gnathifera</taxon>
        <taxon>Rotifera</taxon>
        <taxon>Eurotatoria</taxon>
        <taxon>Bdelloidea</taxon>
        <taxon>Philodinida</taxon>
        <taxon>Philodinidae</taxon>
        <taxon>Rotaria</taxon>
    </lineage>
</organism>
<sequence length="601" mass="70066">MVNQDDDVFDDKTIQRFDADTIKNRYGSNWKNFASNVREITQPDGSIIKEYIIEDPSLLEQNKISSQPINSTLSTPTTTISDDDQQQQQQSLKSKFAQIKAKFEQKNLSNVMTSPFSSSIHSSNTTARENSRKQTDDLYARHRRASNESIPTRRINNINNNNNSISASNRSTDRHNNYHRSQSITTDRSKISSFRRFDSADEADEEVRQIHRQGEELRRYRQQFTPILSTNDNSQQSRIQYEIVDEDGNPLVINDVQDLIKMSGARAREITQSDGSVIKEYVIDDPEVLSKFHSQHDHHHQHQQPHQPHQPHQQQQPPMTSSYTQQQIIDEEAPPPPPRIPLRPSILFRQGRSSKNDNLSYSIQQIRVLEAQRRYEYLTRTGQCIQFIITNSDSFNGQFITDSDIRELTHAINNRLLPSSNSILQQQQQQQQQYHQQPSTQIQYNKPKQWHPLVDFTHRQRIGSDNQPLSNNNFQETKTNLSRSASHGQLNQEFYDTKNHQQIMNESINNRNGFQYQDSHSQIINQGHQNQELFQTPAQFLPPKQRKHSMHSPPINNNHPPVFYSQSTTYPYQGQQQHGVRILNDLKQRHTLNMTDEYNRI</sequence>
<keyword evidence="3" id="KW-1185">Reference proteome</keyword>